<comment type="similarity">
    <text evidence="7">Belongs to the G-protein coupled receptor 1 family.</text>
</comment>
<dbReference type="Ensembl" id="ENSLOCT00000022107.1">
    <property type="protein sequence ID" value="ENSLOCP00000022068.1"/>
    <property type="gene ID" value="ENSLOCG00000017965.1"/>
</dbReference>
<reference evidence="11" key="2">
    <citation type="submission" date="2025-08" db="UniProtKB">
        <authorList>
            <consortium name="Ensembl"/>
        </authorList>
    </citation>
    <scope>IDENTIFICATION</scope>
</reference>
<dbReference type="PROSITE" id="PS00237">
    <property type="entry name" value="G_PROTEIN_RECEP_F1_1"/>
    <property type="match status" value="1"/>
</dbReference>
<evidence type="ECO:0000256" key="4">
    <source>
        <dbReference type="ARBA" id="ARBA00022989"/>
    </source>
</evidence>
<dbReference type="Pfam" id="PF00001">
    <property type="entry name" value="7tm_1"/>
    <property type="match status" value="1"/>
</dbReference>
<dbReference type="GeneTree" id="ENSGT01130000278263"/>
<keyword evidence="6 7" id="KW-0675">Receptor</keyword>
<dbReference type="EMBL" id="AHAT01023385">
    <property type="status" value="NOT_ANNOTATED_CDS"/>
    <property type="molecule type" value="Genomic_DNA"/>
</dbReference>
<evidence type="ECO:0000256" key="5">
    <source>
        <dbReference type="ARBA" id="ARBA00023136"/>
    </source>
</evidence>
<dbReference type="Proteomes" id="UP000018468">
    <property type="component" value="Linkage group LG2"/>
</dbReference>
<keyword evidence="3 7" id="KW-0812">Transmembrane</keyword>
<reference evidence="11" key="3">
    <citation type="submission" date="2025-09" db="UniProtKB">
        <authorList>
            <consortium name="Ensembl"/>
        </authorList>
    </citation>
    <scope>IDENTIFICATION</scope>
</reference>
<evidence type="ECO:0000256" key="3">
    <source>
        <dbReference type="ARBA" id="ARBA00022692"/>
    </source>
</evidence>
<feature type="transmembrane region" description="Helical" evidence="9">
    <location>
        <begin position="199"/>
        <end position="225"/>
    </location>
</feature>
<dbReference type="GO" id="GO:0004930">
    <property type="term" value="F:G protein-coupled receptor activity"/>
    <property type="evidence" value="ECO:0000318"/>
    <property type="project" value="GO_Central"/>
</dbReference>
<keyword evidence="7" id="KW-0297">G-protein coupled receptor</keyword>
<dbReference type="PRINTS" id="PR00237">
    <property type="entry name" value="GPCRRHODOPSN"/>
</dbReference>
<feature type="transmembrane region" description="Helical" evidence="9">
    <location>
        <begin position="310"/>
        <end position="332"/>
    </location>
</feature>
<feature type="domain" description="G-protein coupled receptors family 1 profile" evidence="10">
    <location>
        <begin position="59"/>
        <end position="329"/>
    </location>
</feature>
<protein>
    <submittedName>
        <fullName evidence="11">G protein-coupled receptor 150</fullName>
    </submittedName>
</protein>
<feature type="transmembrane region" description="Helical" evidence="9">
    <location>
        <begin position="80"/>
        <end position="101"/>
    </location>
</feature>
<accession>W5NN59</accession>
<dbReference type="PANTHER" id="PTHR24241:SF83">
    <property type="entry name" value="G-PROTEIN COUPLED RECEPTOR 150-RELATED"/>
    <property type="match status" value="1"/>
</dbReference>
<dbReference type="HOGENOM" id="CLU_009579_15_6_1"/>
<feature type="region of interest" description="Disordered" evidence="8">
    <location>
        <begin position="1"/>
        <end position="34"/>
    </location>
</feature>
<sequence>MDGAPGFAGDPRTNSSELDRWSLPLADRGGNSSSTRGPFYNRQVRIISMSVIFAVAFLGNSIVLHKICCGRSKRRKIDALITNLAVADLCVSVLTLLSQIVWEVLEDRWVAGDLACRLFKVLQVFGLIASSNIIAIIALERHHVIVHPLASPLPTKLLATVGWLAALVLALPQAFVFKVQPDRSPHSKCLNTFSDLPRWHFQAYIVYGSVTVFFAPFCVLCVAYARILWTVWSRDTQASGTAHGLLSRKPRHRKRPLRVTAANSAIPRAKIKTLKMTLVIIILFIVCGLPYFVVEMKSAFGATTDLDEEVIAVLGIFVVTNSAVNPYVYLFFKTNNVYLRKMEKKMCFSCLQDYKESTLHRELLVYHGRKTEPSTHTSLDTDPTAAQSVSLLKPA</sequence>
<keyword evidence="12" id="KW-1185">Reference proteome</keyword>
<dbReference type="PROSITE" id="PS50262">
    <property type="entry name" value="G_PROTEIN_RECEP_F1_2"/>
    <property type="match status" value="1"/>
</dbReference>
<reference evidence="12" key="1">
    <citation type="submission" date="2011-12" db="EMBL/GenBank/DDBJ databases">
        <title>The Draft Genome of Lepisosteus oculatus.</title>
        <authorList>
            <consortium name="The Broad Institute Genome Assembly &amp; Analysis Group"/>
            <consortium name="Computational R&amp;D Group"/>
            <consortium name="and Sequencing Platform"/>
            <person name="Di Palma F."/>
            <person name="Alfoldi J."/>
            <person name="Johnson J."/>
            <person name="Berlin A."/>
            <person name="Gnerre S."/>
            <person name="Jaffe D."/>
            <person name="MacCallum I."/>
            <person name="Young S."/>
            <person name="Walker B.J."/>
            <person name="Lander E.S."/>
            <person name="Lindblad-Toh K."/>
        </authorList>
    </citation>
    <scope>NUCLEOTIDE SEQUENCE [LARGE SCALE GENOMIC DNA]</scope>
</reference>
<evidence type="ECO:0000256" key="9">
    <source>
        <dbReference type="SAM" id="Phobius"/>
    </source>
</evidence>
<dbReference type="GO" id="GO:0007186">
    <property type="term" value="P:G protein-coupled receptor signaling pathway"/>
    <property type="evidence" value="ECO:0000318"/>
    <property type="project" value="GO_Central"/>
</dbReference>
<evidence type="ECO:0000256" key="6">
    <source>
        <dbReference type="ARBA" id="ARBA00023170"/>
    </source>
</evidence>
<dbReference type="SUPFAM" id="SSF81321">
    <property type="entry name" value="Family A G protein-coupled receptor-like"/>
    <property type="match status" value="1"/>
</dbReference>
<dbReference type="InterPro" id="IPR000276">
    <property type="entry name" value="GPCR_Rhodpsn"/>
</dbReference>
<feature type="transmembrane region" description="Helical" evidence="9">
    <location>
        <begin position="160"/>
        <end position="179"/>
    </location>
</feature>
<dbReference type="OMA" id="CRDIFAP"/>
<keyword evidence="4 9" id="KW-1133">Transmembrane helix</keyword>
<dbReference type="eggNOG" id="KOG3656">
    <property type="taxonomic scope" value="Eukaryota"/>
</dbReference>
<feature type="compositionally biased region" description="Polar residues" evidence="8">
    <location>
        <begin position="374"/>
        <end position="395"/>
    </location>
</feature>
<dbReference type="InParanoid" id="W5NN59"/>
<proteinExistence type="inferred from homology"/>
<dbReference type="GO" id="GO:0005886">
    <property type="term" value="C:plasma membrane"/>
    <property type="evidence" value="ECO:0000318"/>
    <property type="project" value="GO_Central"/>
</dbReference>
<evidence type="ECO:0000259" key="10">
    <source>
        <dbReference type="PROSITE" id="PS50262"/>
    </source>
</evidence>
<name>W5NN59_LEPOC</name>
<keyword evidence="7" id="KW-0807">Transducer</keyword>
<dbReference type="STRING" id="7918.ENSLOCP00000022068"/>
<dbReference type="AlphaFoldDB" id="W5NN59"/>
<feature type="region of interest" description="Disordered" evidence="8">
    <location>
        <begin position="372"/>
        <end position="395"/>
    </location>
</feature>
<feature type="transmembrane region" description="Helical" evidence="9">
    <location>
        <begin position="46"/>
        <end position="68"/>
    </location>
</feature>
<keyword evidence="5 9" id="KW-0472">Membrane</keyword>
<dbReference type="Gene3D" id="1.20.1070.10">
    <property type="entry name" value="Rhodopsin 7-helix transmembrane proteins"/>
    <property type="match status" value="1"/>
</dbReference>
<comment type="subcellular location">
    <subcellularLocation>
        <location evidence="1">Cell membrane</location>
        <topology evidence="1">Multi-pass membrane protein</topology>
    </subcellularLocation>
</comment>
<evidence type="ECO:0000313" key="11">
    <source>
        <dbReference type="Ensembl" id="ENSLOCP00000022068.1"/>
    </source>
</evidence>
<feature type="transmembrane region" description="Helical" evidence="9">
    <location>
        <begin position="121"/>
        <end position="139"/>
    </location>
</feature>
<evidence type="ECO:0000256" key="1">
    <source>
        <dbReference type="ARBA" id="ARBA00004651"/>
    </source>
</evidence>
<evidence type="ECO:0000313" key="12">
    <source>
        <dbReference type="Proteomes" id="UP000018468"/>
    </source>
</evidence>
<dbReference type="FunFam" id="1.20.1070.10:FF:000458">
    <property type="entry name" value="G protein-coupled receptor 150"/>
    <property type="match status" value="1"/>
</dbReference>
<dbReference type="PANTHER" id="PTHR24241">
    <property type="entry name" value="NEUROPEPTIDE RECEPTOR-RELATED G-PROTEIN COUPLED RECEPTOR"/>
    <property type="match status" value="1"/>
</dbReference>
<dbReference type="InterPro" id="IPR017452">
    <property type="entry name" value="GPCR_Rhodpsn_7TM"/>
</dbReference>
<dbReference type="GO" id="GO:0032870">
    <property type="term" value="P:cellular response to hormone stimulus"/>
    <property type="evidence" value="ECO:0000318"/>
    <property type="project" value="GO_Central"/>
</dbReference>
<feature type="transmembrane region" description="Helical" evidence="9">
    <location>
        <begin position="276"/>
        <end position="294"/>
    </location>
</feature>
<evidence type="ECO:0000256" key="2">
    <source>
        <dbReference type="ARBA" id="ARBA00022475"/>
    </source>
</evidence>
<dbReference type="Bgee" id="ENSLOCG00000017965">
    <property type="expression patterns" value="Expressed in testis and 9 other cell types or tissues"/>
</dbReference>
<organism evidence="11 12">
    <name type="scientific">Lepisosteus oculatus</name>
    <name type="common">Spotted gar</name>
    <dbReference type="NCBI Taxonomy" id="7918"/>
    <lineage>
        <taxon>Eukaryota</taxon>
        <taxon>Metazoa</taxon>
        <taxon>Chordata</taxon>
        <taxon>Craniata</taxon>
        <taxon>Vertebrata</taxon>
        <taxon>Euteleostomi</taxon>
        <taxon>Actinopterygii</taxon>
        <taxon>Neopterygii</taxon>
        <taxon>Holostei</taxon>
        <taxon>Semionotiformes</taxon>
        <taxon>Lepisosteidae</taxon>
        <taxon>Lepisosteus</taxon>
    </lineage>
</organism>
<keyword evidence="2" id="KW-1003">Cell membrane</keyword>
<evidence type="ECO:0000256" key="7">
    <source>
        <dbReference type="RuleBase" id="RU000688"/>
    </source>
</evidence>
<evidence type="ECO:0000256" key="8">
    <source>
        <dbReference type="SAM" id="MobiDB-lite"/>
    </source>
</evidence>